<gene>
    <name evidence="3" type="ORF">CWB96_08900</name>
    <name evidence="2" type="ORF">CWB97_16640</name>
</gene>
<evidence type="ECO:0000256" key="1">
    <source>
        <dbReference type="SAM" id="SignalP"/>
    </source>
</evidence>
<reference evidence="3" key="3">
    <citation type="submission" date="2019-09" db="EMBL/GenBank/DDBJ databases">
        <title>Co-occurence of chitin degradation, pigmentation and bioactivity in marine Pseudoalteromonas.</title>
        <authorList>
            <person name="Sonnenschein E.C."/>
            <person name="Bech P.K."/>
        </authorList>
    </citation>
    <scope>NUCLEOTIDE SEQUENCE</scope>
    <source>
        <strain evidence="3">S2231</strain>
        <strain evidence="2 4">S2233</strain>
    </source>
</reference>
<organism evidence="3 5">
    <name type="scientific">Pseudoalteromonas citrea</name>
    <dbReference type="NCBI Taxonomy" id="43655"/>
    <lineage>
        <taxon>Bacteria</taxon>
        <taxon>Pseudomonadati</taxon>
        <taxon>Pseudomonadota</taxon>
        <taxon>Gammaproteobacteria</taxon>
        <taxon>Alteromonadales</taxon>
        <taxon>Pseudoalteromonadaceae</taxon>
        <taxon>Pseudoalteromonas</taxon>
    </lineage>
</organism>
<evidence type="ECO:0000313" key="2">
    <source>
        <dbReference type="EMBL" id="TMP40833.1"/>
    </source>
</evidence>
<reference evidence="5" key="2">
    <citation type="submission" date="2019-06" db="EMBL/GenBank/DDBJ databases">
        <title>Co-occurence of chitin degradation, pigmentation and bioactivity in marine Pseudoalteromonas.</title>
        <authorList>
            <person name="Sonnenschein E.C."/>
            <person name="Bech P.K."/>
        </authorList>
    </citation>
    <scope>NUCLEOTIDE SEQUENCE [LARGE SCALE GENOMIC DNA]</scope>
    <source>
        <strain evidence="5">S2231</strain>
    </source>
</reference>
<dbReference type="Proteomes" id="UP000305730">
    <property type="component" value="Unassembled WGS sequence"/>
</dbReference>
<reference evidence="3 5" key="1">
    <citation type="submission" date="2017-12" db="EMBL/GenBank/DDBJ databases">
        <authorList>
            <person name="Paulsen S."/>
            <person name="Gram L.K."/>
        </authorList>
    </citation>
    <scope>NUCLEOTIDE SEQUENCE [LARGE SCALE GENOMIC DNA]</scope>
    <source>
        <strain evidence="3 5">S2231</strain>
        <strain evidence="2">S2233</strain>
    </source>
</reference>
<keyword evidence="1" id="KW-0732">Signal</keyword>
<comment type="caution">
    <text evidence="3">The sequence shown here is derived from an EMBL/GenBank/DDBJ whole genome shotgun (WGS) entry which is preliminary data.</text>
</comment>
<dbReference type="EMBL" id="PNCL01000041">
    <property type="protein sequence ID" value="TMP59697.1"/>
    <property type="molecule type" value="Genomic_DNA"/>
</dbReference>
<feature type="chain" id="PRO_5024461538" evidence="1">
    <location>
        <begin position="21"/>
        <end position="135"/>
    </location>
</feature>
<dbReference type="EMBL" id="PNCK01000066">
    <property type="protein sequence ID" value="TMP40833.1"/>
    <property type="molecule type" value="Genomic_DNA"/>
</dbReference>
<protein>
    <submittedName>
        <fullName evidence="3">Uncharacterized protein</fullName>
    </submittedName>
</protein>
<proteinExistence type="predicted"/>
<evidence type="ECO:0000313" key="5">
    <source>
        <dbReference type="Proteomes" id="UP000307706"/>
    </source>
</evidence>
<accession>A0A5S3XSF3</accession>
<dbReference type="RefSeq" id="WP_138597866.1">
    <property type="nucleotide sequence ID" value="NZ_PNCK01000066.1"/>
</dbReference>
<feature type="signal peptide" evidence="1">
    <location>
        <begin position="1"/>
        <end position="20"/>
    </location>
</feature>
<keyword evidence="4" id="KW-1185">Reference proteome</keyword>
<dbReference type="Proteomes" id="UP000307706">
    <property type="component" value="Unassembled WGS sequence"/>
</dbReference>
<dbReference type="OrthoDB" id="6293209at2"/>
<name>A0A5S3XSF3_9GAMM</name>
<evidence type="ECO:0000313" key="3">
    <source>
        <dbReference type="EMBL" id="TMP59697.1"/>
    </source>
</evidence>
<evidence type="ECO:0000313" key="4">
    <source>
        <dbReference type="Proteomes" id="UP000305730"/>
    </source>
</evidence>
<dbReference type="AlphaFoldDB" id="A0A5S3XSF3"/>
<sequence>MKKSILALLGATLFSGTALANSVSCYVDTDAYDQFSKGNCQGAEYRPYPRQGAVVFKLDAAKPVQSVTWSIPGYSSSCSGTTCIVRVGLGEHSVNACVDKVYYKDYTWADVNWCAGGFATYWDGNGPLDTNPQEQ</sequence>